<dbReference type="Gene3D" id="2.60.120.260">
    <property type="entry name" value="Galactose-binding domain-like"/>
    <property type="match status" value="1"/>
</dbReference>
<dbReference type="InterPro" id="IPR008979">
    <property type="entry name" value="Galactose-bd-like_sf"/>
</dbReference>
<evidence type="ECO:0000313" key="2">
    <source>
        <dbReference type="EMBL" id="MFC5454307.1"/>
    </source>
</evidence>
<dbReference type="EMBL" id="JBHSMQ010000002">
    <property type="protein sequence ID" value="MFC5454307.1"/>
    <property type="molecule type" value="Genomic_DNA"/>
</dbReference>
<dbReference type="RefSeq" id="WP_377164259.1">
    <property type="nucleotide sequence ID" value="NZ_JBHSMQ010000002.1"/>
</dbReference>
<dbReference type="PROSITE" id="PS50022">
    <property type="entry name" value="FA58C_3"/>
    <property type="match status" value="1"/>
</dbReference>
<dbReference type="InterPro" id="IPR007131">
    <property type="entry name" value="SHD1"/>
</dbReference>
<gene>
    <name evidence="2" type="ORF">ACFQDI_05520</name>
</gene>
<protein>
    <submittedName>
        <fullName evidence="2">SHD1 domain-containing protein</fullName>
    </submittedName>
</protein>
<reference evidence="3" key="1">
    <citation type="journal article" date="2019" name="Int. J. Syst. Evol. Microbiol.">
        <title>The Global Catalogue of Microorganisms (GCM) 10K type strain sequencing project: providing services to taxonomists for standard genome sequencing and annotation.</title>
        <authorList>
            <consortium name="The Broad Institute Genomics Platform"/>
            <consortium name="The Broad Institute Genome Sequencing Center for Infectious Disease"/>
            <person name="Wu L."/>
            <person name="Ma J."/>
        </authorList>
    </citation>
    <scope>NUCLEOTIDE SEQUENCE [LARGE SCALE GENOMIC DNA]</scope>
    <source>
        <strain evidence="3">CGMCC 4.1469</strain>
    </source>
</reference>
<proteinExistence type="predicted"/>
<evidence type="ECO:0000313" key="3">
    <source>
        <dbReference type="Proteomes" id="UP001596052"/>
    </source>
</evidence>
<dbReference type="Pfam" id="PF03983">
    <property type="entry name" value="SHD1"/>
    <property type="match status" value="1"/>
</dbReference>
<keyword evidence="3" id="KW-1185">Reference proteome</keyword>
<dbReference type="SUPFAM" id="SSF49785">
    <property type="entry name" value="Galactose-binding domain-like"/>
    <property type="match status" value="1"/>
</dbReference>
<evidence type="ECO:0000259" key="1">
    <source>
        <dbReference type="PROSITE" id="PS50022"/>
    </source>
</evidence>
<dbReference type="Gene3D" id="2.30.30.700">
    <property type="entry name" value="SLA1 homology domain 1"/>
    <property type="match status" value="1"/>
</dbReference>
<comment type="caution">
    <text evidence="2">The sequence shown here is derived from an EMBL/GenBank/DDBJ whole genome shotgun (WGS) entry which is preliminary data.</text>
</comment>
<sequence>MRTRLDRLLKLVPVISVLGGGALLAVERVWKDSGGQSEVRAEFVKLSGENVFLRRENGIVITVPLSSLSKVDQEFVVGTRPPGEAGALLGAQEEIVLQLPKPMFVSSPVIDLGLPNMEKFDISKRIKSFKALKGTVNVAKGKKVTSSDPAPIIGDLNLITDGDADGADGSFVELMPGKQWVQIDLGATHTIQKIALWHYHKLLAAYLDVVIQVSDDPDFSKGATTLWNSDHDDTSGFGKGKDPTYVESNYGRIIEGKAAKARYVRLWSHGNTSNEMNHYCEVQVFAVPPP</sequence>
<accession>A0ABW0KNM6</accession>
<feature type="domain" description="F5/8 type C" evidence="1">
    <location>
        <begin position="131"/>
        <end position="287"/>
    </location>
</feature>
<dbReference type="Pfam" id="PF22633">
    <property type="entry name" value="F5_F8_type_C_2"/>
    <property type="match status" value="1"/>
</dbReference>
<organism evidence="2 3">
    <name type="scientific">Prosthecobacter fluviatilis</name>
    <dbReference type="NCBI Taxonomy" id="445931"/>
    <lineage>
        <taxon>Bacteria</taxon>
        <taxon>Pseudomonadati</taxon>
        <taxon>Verrucomicrobiota</taxon>
        <taxon>Verrucomicrobiia</taxon>
        <taxon>Verrucomicrobiales</taxon>
        <taxon>Verrucomicrobiaceae</taxon>
        <taxon>Prosthecobacter</taxon>
    </lineage>
</organism>
<name>A0ABW0KNM6_9BACT</name>
<dbReference type="InterPro" id="IPR000421">
    <property type="entry name" value="FA58C"/>
</dbReference>
<dbReference type="Proteomes" id="UP001596052">
    <property type="component" value="Unassembled WGS sequence"/>
</dbReference>